<name>A0A8J7KTA5_9ACTN</name>
<gene>
    <name evidence="1" type="ORF">IW245_006711</name>
</gene>
<keyword evidence="2" id="KW-1185">Reference proteome</keyword>
<accession>A0A8J7KTA5</accession>
<dbReference type="Proteomes" id="UP000622552">
    <property type="component" value="Unassembled WGS sequence"/>
</dbReference>
<comment type="caution">
    <text evidence="1">The sequence shown here is derived from an EMBL/GenBank/DDBJ whole genome shotgun (WGS) entry which is preliminary data.</text>
</comment>
<evidence type="ECO:0000313" key="2">
    <source>
        <dbReference type="Proteomes" id="UP000622552"/>
    </source>
</evidence>
<sequence length="94" mass="10358">MNSDPSGVVAGLRCLAWAVEQGRLRFGDDRTVSVLMQGVVRRRTHPLVAALTGVAVEEWTGESDGVIYRNFEGWLLGMRIKICTEAADRIEVPT</sequence>
<evidence type="ECO:0000313" key="1">
    <source>
        <dbReference type="EMBL" id="MBG6140517.1"/>
    </source>
</evidence>
<dbReference type="AlphaFoldDB" id="A0A8J7KTA5"/>
<organism evidence="1 2">
    <name type="scientific">Longispora fulva</name>
    <dbReference type="NCBI Taxonomy" id="619741"/>
    <lineage>
        <taxon>Bacteria</taxon>
        <taxon>Bacillati</taxon>
        <taxon>Actinomycetota</taxon>
        <taxon>Actinomycetes</taxon>
        <taxon>Micromonosporales</taxon>
        <taxon>Micromonosporaceae</taxon>
        <taxon>Longispora</taxon>
    </lineage>
</organism>
<dbReference type="EMBL" id="JADOUF010000001">
    <property type="protein sequence ID" value="MBG6140517.1"/>
    <property type="molecule type" value="Genomic_DNA"/>
</dbReference>
<proteinExistence type="predicted"/>
<dbReference type="RefSeq" id="WP_197007054.1">
    <property type="nucleotide sequence ID" value="NZ_BONS01000005.1"/>
</dbReference>
<reference evidence="1" key="1">
    <citation type="submission" date="2020-11" db="EMBL/GenBank/DDBJ databases">
        <title>Sequencing the genomes of 1000 actinobacteria strains.</title>
        <authorList>
            <person name="Klenk H.-P."/>
        </authorList>
    </citation>
    <scope>NUCLEOTIDE SEQUENCE</scope>
    <source>
        <strain evidence="1">DSM 45356</strain>
    </source>
</reference>
<protein>
    <submittedName>
        <fullName evidence="1">Uncharacterized protein</fullName>
    </submittedName>
</protein>